<evidence type="ECO:0000313" key="2">
    <source>
        <dbReference type="Proteomes" id="UP000095280"/>
    </source>
</evidence>
<feature type="compositionally biased region" description="Polar residues" evidence="1">
    <location>
        <begin position="22"/>
        <end position="38"/>
    </location>
</feature>
<dbReference type="AlphaFoldDB" id="A0A1I8JNV7"/>
<proteinExistence type="predicted"/>
<keyword evidence="2" id="KW-1185">Reference proteome</keyword>
<accession>A0A1I8JNV7</accession>
<evidence type="ECO:0000313" key="3">
    <source>
        <dbReference type="WBParaSite" id="snap_masked-unitig_23438-processed-gene-0.0-mRNA-1"/>
    </source>
</evidence>
<sequence>TVAVQRIEQRRAFVNLPPWLPTSQATLASSPVESSTPARPTASRPPSCPKSFPHKRMVDIGAARTLAKAAPSAACQQSRSKPKLRDFRCPNWRQQSTIDGMLPPATLALRANSDQIDFSGGTYRNLCDESVNEFLAALARRSACEGDPAVRDHLNFWADRKPRADGKASESGAANSQDNPSRPGAARYHADDWRNGLEMFNSETKNPVAPGLQAATGRACGPASRSPSTAT</sequence>
<protein>
    <submittedName>
        <fullName evidence="3">PEROXIDASE_4 domain-containing protein</fullName>
    </submittedName>
</protein>
<feature type="region of interest" description="Disordered" evidence="1">
    <location>
        <begin position="161"/>
        <end position="231"/>
    </location>
</feature>
<evidence type="ECO:0000256" key="1">
    <source>
        <dbReference type="SAM" id="MobiDB-lite"/>
    </source>
</evidence>
<name>A0A1I8JNV7_9PLAT</name>
<organism evidence="2 3">
    <name type="scientific">Macrostomum lignano</name>
    <dbReference type="NCBI Taxonomy" id="282301"/>
    <lineage>
        <taxon>Eukaryota</taxon>
        <taxon>Metazoa</taxon>
        <taxon>Spiralia</taxon>
        <taxon>Lophotrochozoa</taxon>
        <taxon>Platyhelminthes</taxon>
        <taxon>Rhabditophora</taxon>
        <taxon>Macrostomorpha</taxon>
        <taxon>Macrostomida</taxon>
        <taxon>Macrostomidae</taxon>
        <taxon>Macrostomum</taxon>
    </lineage>
</organism>
<reference evidence="3" key="1">
    <citation type="submission" date="2016-11" db="UniProtKB">
        <authorList>
            <consortium name="WormBaseParasite"/>
        </authorList>
    </citation>
    <scope>IDENTIFICATION</scope>
</reference>
<dbReference type="WBParaSite" id="snap_masked-unitig_23438-processed-gene-0.0-mRNA-1">
    <property type="protein sequence ID" value="snap_masked-unitig_23438-processed-gene-0.0-mRNA-1"/>
    <property type="gene ID" value="snap_masked-unitig_23438-processed-gene-0.0"/>
</dbReference>
<feature type="region of interest" description="Disordered" evidence="1">
    <location>
        <begin position="22"/>
        <end position="54"/>
    </location>
</feature>
<dbReference type="Proteomes" id="UP000095280">
    <property type="component" value="Unplaced"/>
</dbReference>